<dbReference type="InterPro" id="IPR011009">
    <property type="entry name" value="Kinase-like_dom_sf"/>
</dbReference>
<protein>
    <recommendedName>
        <fullName evidence="2">Protein kinase domain-containing protein</fullName>
    </recommendedName>
</protein>
<dbReference type="EMBL" id="JABTTQ020000004">
    <property type="protein sequence ID" value="KAK6158369.1"/>
    <property type="molecule type" value="Genomic_DNA"/>
</dbReference>
<dbReference type="Pfam" id="PF07714">
    <property type="entry name" value="PK_Tyr_Ser-Thr"/>
    <property type="match status" value="1"/>
</dbReference>
<organism evidence="3 4">
    <name type="scientific">Rehmannia glutinosa</name>
    <name type="common">Chinese foxglove</name>
    <dbReference type="NCBI Taxonomy" id="99300"/>
    <lineage>
        <taxon>Eukaryota</taxon>
        <taxon>Viridiplantae</taxon>
        <taxon>Streptophyta</taxon>
        <taxon>Embryophyta</taxon>
        <taxon>Tracheophyta</taxon>
        <taxon>Spermatophyta</taxon>
        <taxon>Magnoliopsida</taxon>
        <taxon>eudicotyledons</taxon>
        <taxon>Gunneridae</taxon>
        <taxon>Pentapetalae</taxon>
        <taxon>asterids</taxon>
        <taxon>lamiids</taxon>
        <taxon>Lamiales</taxon>
        <taxon>Orobanchaceae</taxon>
        <taxon>Rehmannieae</taxon>
        <taxon>Rehmannia</taxon>
    </lineage>
</organism>
<gene>
    <name evidence="3" type="ORF">DH2020_005683</name>
</gene>
<evidence type="ECO:0000259" key="2">
    <source>
        <dbReference type="PROSITE" id="PS50011"/>
    </source>
</evidence>
<feature type="compositionally biased region" description="Basic and acidic residues" evidence="1">
    <location>
        <begin position="346"/>
        <end position="355"/>
    </location>
</feature>
<feature type="region of interest" description="Disordered" evidence="1">
    <location>
        <begin position="329"/>
        <end position="355"/>
    </location>
</feature>
<name>A0ABR0XGQ6_REHGL</name>
<dbReference type="PROSITE" id="PS50011">
    <property type="entry name" value="PROTEIN_KINASE_DOM"/>
    <property type="match status" value="1"/>
</dbReference>
<dbReference type="InterPro" id="IPR046959">
    <property type="entry name" value="PRK1-6/SRF4-like"/>
</dbReference>
<evidence type="ECO:0000313" key="4">
    <source>
        <dbReference type="Proteomes" id="UP001318860"/>
    </source>
</evidence>
<comment type="caution">
    <text evidence="3">The sequence shown here is derived from an EMBL/GenBank/DDBJ whole genome shotgun (WGS) entry which is preliminary data.</text>
</comment>
<dbReference type="InterPro" id="IPR001245">
    <property type="entry name" value="Ser-Thr/Tyr_kinase_cat_dom"/>
</dbReference>
<feature type="domain" description="Protein kinase" evidence="2">
    <location>
        <begin position="1"/>
        <end position="355"/>
    </location>
</feature>
<dbReference type="InterPro" id="IPR000719">
    <property type="entry name" value="Prot_kinase_dom"/>
</dbReference>
<dbReference type="PANTHER" id="PTHR48007">
    <property type="entry name" value="LEUCINE-RICH REPEAT RECEPTOR-LIKE PROTEIN KINASE PXC1"/>
    <property type="match status" value="1"/>
</dbReference>
<evidence type="ECO:0000313" key="3">
    <source>
        <dbReference type="EMBL" id="KAK6158369.1"/>
    </source>
</evidence>
<evidence type="ECO:0000256" key="1">
    <source>
        <dbReference type="SAM" id="MobiDB-lite"/>
    </source>
</evidence>
<proteinExistence type="predicted"/>
<dbReference type="Proteomes" id="UP001318860">
    <property type="component" value="Unassembled WGS sequence"/>
</dbReference>
<dbReference type="SUPFAM" id="SSF56112">
    <property type="entry name" value="Protein kinase-like (PK-like)"/>
    <property type="match status" value="1"/>
</dbReference>
<keyword evidence="4" id="KW-1185">Reference proteome</keyword>
<dbReference type="PANTHER" id="PTHR48007:SF55">
    <property type="entry name" value="PROTEIN KINASE DOMAIN-CONTAINING PROTEIN"/>
    <property type="match status" value="1"/>
</dbReference>
<sequence>MLSRAFAKPRRSPQAGESSLRSTSIFEYEDLIFGFMDDIPLTSFPEYNDDHSYYKSTHNSESTSQMTLRQVLRASVGVMGESPLGMTEKVVLLGFVVCDYYPMGSLADLLSGAREQGHTALEWKQRFKIIQGIAKAISFIHSQNPPREKHLQLNIHGNIKSSNVMINIDFTARLSDYGFVQLADQVAVDDTGQAEPLVRPPPERAYTNTLSQESDIYNFGIVLMDILGWPNVSSSGVIKRSDLFEFFVDREQKKQALKEKNHTKFCGGELHGTDSMTVKNNDKDAQGNKERSSMYYGASISGIATRNSFDILEELDVNRQQQEENHTKFYGGELHGTGDSMTDAQGNKERSLWFT</sequence>
<reference evidence="3 4" key="1">
    <citation type="journal article" date="2021" name="Comput. Struct. Biotechnol. J.">
        <title>De novo genome assembly of the potent medicinal plant Rehmannia glutinosa using nanopore technology.</title>
        <authorList>
            <person name="Ma L."/>
            <person name="Dong C."/>
            <person name="Song C."/>
            <person name="Wang X."/>
            <person name="Zheng X."/>
            <person name="Niu Y."/>
            <person name="Chen S."/>
            <person name="Feng W."/>
        </authorList>
    </citation>
    <scope>NUCLEOTIDE SEQUENCE [LARGE SCALE GENOMIC DNA]</scope>
    <source>
        <strain evidence="3">DH-2019</strain>
    </source>
</reference>
<accession>A0ABR0XGQ6</accession>
<dbReference type="Gene3D" id="1.10.510.10">
    <property type="entry name" value="Transferase(Phosphotransferase) domain 1"/>
    <property type="match status" value="1"/>
</dbReference>